<keyword evidence="3" id="KW-1185">Reference proteome</keyword>
<protein>
    <submittedName>
        <fullName evidence="2">Uncharacterized protein</fullName>
    </submittedName>
</protein>
<dbReference type="RefSeq" id="WP_377407343.1">
    <property type="nucleotide sequence ID" value="NZ_JBHSCY010000001.1"/>
</dbReference>
<accession>A0ABV8R5E4</accession>
<reference evidence="3" key="1">
    <citation type="journal article" date="2019" name="Int. J. Syst. Evol. Microbiol.">
        <title>The Global Catalogue of Microorganisms (GCM) 10K type strain sequencing project: providing services to taxonomists for standard genome sequencing and annotation.</title>
        <authorList>
            <consortium name="The Broad Institute Genomics Platform"/>
            <consortium name="The Broad Institute Genome Sequencing Center for Infectious Disease"/>
            <person name="Wu L."/>
            <person name="Ma J."/>
        </authorList>
    </citation>
    <scope>NUCLEOTIDE SEQUENCE [LARGE SCALE GENOMIC DNA]</scope>
    <source>
        <strain evidence="3">CECT 8655</strain>
    </source>
</reference>
<comment type="caution">
    <text evidence="2">The sequence shown here is derived from an EMBL/GenBank/DDBJ whole genome shotgun (WGS) entry which is preliminary data.</text>
</comment>
<sequence length="138" mass="15965">MRHLILLLATILFFSCVTTQNEFEDDGIPLSQTDVRLEFYTNEPNADEIKLTYYDNANNIDVTEIITFEYDTNGDALPHIIYWNDYGYKYVRGEAFRNSPSSAELMLKLFVNDRLVQEDSKAGTSSSYARVTFDYTIK</sequence>
<proteinExistence type="predicted"/>
<organism evidence="2 3">
    <name type="scientific">Polaribacter marinivivus</name>
    <dbReference type="NCBI Taxonomy" id="1524260"/>
    <lineage>
        <taxon>Bacteria</taxon>
        <taxon>Pseudomonadati</taxon>
        <taxon>Bacteroidota</taxon>
        <taxon>Flavobacteriia</taxon>
        <taxon>Flavobacteriales</taxon>
        <taxon>Flavobacteriaceae</taxon>
    </lineage>
</organism>
<dbReference type="PROSITE" id="PS51257">
    <property type="entry name" value="PROKAR_LIPOPROTEIN"/>
    <property type="match status" value="1"/>
</dbReference>
<dbReference type="Proteomes" id="UP001595826">
    <property type="component" value="Unassembled WGS sequence"/>
</dbReference>
<feature type="signal peptide" evidence="1">
    <location>
        <begin position="1"/>
        <end position="19"/>
    </location>
</feature>
<dbReference type="EMBL" id="JBHSCY010000001">
    <property type="protein sequence ID" value="MFC4267446.1"/>
    <property type="molecule type" value="Genomic_DNA"/>
</dbReference>
<gene>
    <name evidence="2" type="ORF">ACFOWD_00885</name>
</gene>
<name>A0ABV8R5E4_9FLAO</name>
<keyword evidence="1" id="KW-0732">Signal</keyword>
<evidence type="ECO:0000313" key="2">
    <source>
        <dbReference type="EMBL" id="MFC4267446.1"/>
    </source>
</evidence>
<evidence type="ECO:0000313" key="3">
    <source>
        <dbReference type="Proteomes" id="UP001595826"/>
    </source>
</evidence>
<evidence type="ECO:0000256" key="1">
    <source>
        <dbReference type="SAM" id="SignalP"/>
    </source>
</evidence>
<feature type="chain" id="PRO_5045691811" evidence="1">
    <location>
        <begin position="20"/>
        <end position="138"/>
    </location>
</feature>